<feature type="transmembrane region" description="Helical" evidence="1">
    <location>
        <begin position="161"/>
        <end position="182"/>
    </location>
</feature>
<keyword evidence="4" id="KW-1185">Reference proteome</keyword>
<dbReference type="Proteomes" id="UP000015241">
    <property type="component" value="Unassembled WGS sequence"/>
</dbReference>
<dbReference type="Pfam" id="PF20152">
    <property type="entry name" value="DUF6534"/>
    <property type="match status" value="1"/>
</dbReference>
<feature type="transmembrane region" description="Helical" evidence="1">
    <location>
        <begin position="203"/>
        <end position="223"/>
    </location>
</feature>
<feature type="domain" description="DUF6534" evidence="2">
    <location>
        <begin position="167"/>
        <end position="256"/>
    </location>
</feature>
<evidence type="ECO:0000256" key="1">
    <source>
        <dbReference type="SAM" id="Phobius"/>
    </source>
</evidence>
<reference evidence="3 4" key="1">
    <citation type="journal article" date="2012" name="Science">
        <title>The Paleozoic origin of enzymatic lignin decomposition reconstructed from 31 fungal genomes.</title>
        <authorList>
            <person name="Floudas D."/>
            <person name="Binder M."/>
            <person name="Riley R."/>
            <person name="Barry K."/>
            <person name="Blanchette R.A."/>
            <person name="Henrissat B."/>
            <person name="Martinez A.T."/>
            <person name="Otillar R."/>
            <person name="Spatafora J.W."/>
            <person name="Yadav J.S."/>
            <person name="Aerts A."/>
            <person name="Benoit I."/>
            <person name="Boyd A."/>
            <person name="Carlson A."/>
            <person name="Copeland A."/>
            <person name="Coutinho P.M."/>
            <person name="de Vries R.P."/>
            <person name="Ferreira P."/>
            <person name="Findley K."/>
            <person name="Foster B."/>
            <person name="Gaskell J."/>
            <person name="Glotzer D."/>
            <person name="Gorecki P."/>
            <person name="Heitman J."/>
            <person name="Hesse C."/>
            <person name="Hori C."/>
            <person name="Igarashi K."/>
            <person name="Jurgens J.A."/>
            <person name="Kallen N."/>
            <person name="Kersten P."/>
            <person name="Kohler A."/>
            <person name="Kuees U."/>
            <person name="Kumar T.K.A."/>
            <person name="Kuo A."/>
            <person name="LaButti K."/>
            <person name="Larrondo L.F."/>
            <person name="Lindquist E."/>
            <person name="Ling A."/>
            <person name="Lombard V."/>
            <person name="Lucas S."/>
            <person name="Lundell T."/>
            <person name="Martin R."/>
            <person name="McLaughlin D.J."/>
            <person name="Morgenstern I."/>
            <person name="Morin E."/>
            <person name="Murat C."/>
            <person name="Nagy L.G."/>
            <person name="Nolan M."/>
            <person name="Ohm R.A."/>
            <person name="Patyshakuliyeva A."/>
            <person name="Rokas A."/>
            <person name="Ruiz-Duenas F.J."/>
            <person name="Sabat G."/>
            <person name="Salamov A."/>
            <person name="Samejima M."/>
            <person name="Schmutz J."/>
            <person name="Slot J.C."/>
            <person name="St John F."/>
            <person name="Stenlid J."/>
            <person name="Sun H."/>
            <person name="Sun S."/>
            <person name="Syed K."/>
            <person name="Tsang A."/>
            <person name="Wiebenga A."/>
            <person name="Young D."/>
            <person name="Pisabarro A."/>
            <person name="Eastwood D.C."/>
            <person name="Martin F."/>
            <person name="Cullen D."/>
            <person name="Grigoriev I.V."/>
            <person name="Hibbett D.S."/>
        </authorList>
    </citation>
    <scope>NUCLEOTIDE SEQUENCE</scope>
    <source>
        <strain evidence="4">FP-58527</strain>
    </source>
</reference>
<dbReference type="InParanoid" id="S8DS03"/>
<dbReference type="InterPro" id="IPR045339">
    <property type="entry name" value="DUF6534"/>
</dbReference>
<feature type="transmembrane region" description="Helical" evidence="1">
    <location>
        <begin position="102"/>
        <end position="125"/>
    </location>
</feature>
<dbReference type="HOGENOM" id="CLU_046025_5_1_1"/>
<accession>S8DS03</accession>
<dbReference type="STRING" id="743788.S8DS03"/>
<name>S8DS03_FOMSC</name>
<feature type="transmembrane region" description="Helical" evidence="1">
    <location>
        <begin position="229"/>
        <end position="248"/>
    </location>
</feature>
<dbReference type="AlphaFoldDB" id="S8DS03"/>
<proteinExistence type="predicted"/>
<keyword evidence="1" id="KW-0812">Transmembrane</keyword>
<feature type="transmembrane region" description="Helical" evidence="1">
    <location>
        <begin position="13"/>
        <end position="33"/>
    </location>
</feature>
<dbReference type="OrthoDB" id="3053610at2759"/>
<sequence length="277" mass="30941">MSEPTGIGKVLEAALDGTLGCLFLVGLFSVMILDTGKTIVDIACGWGLIILDHGAPVMLVEKLPAILPGDFVTSCSTIFIVQCCYLHSIWRFLKQSDHHQHVPFFMVAALSLACGSYVAIIQVHVDRSSVLHEVYADFLWVSTKSTIAQHLRRIRKCQTGAIRPASAAIVDIYITTWLCYHLHDSKTGHRQSDSMVTKLVNYALTRGMLTSVTQILGFILFLVDYPHNTLWFLLFYVPASTLYVNSLFSMWNSRRHVMWSNTPPTHPSGITLENQAD</sequence>
<dbReference type="PANTHER" id="PTHR40465">
    <property type="entry name" value="CHROMOSOME 1, WHOLE GENOME SHOTGUN SEQUENCE"/>
    <property type="match status" value="1"/>
</dbReference>
<dbReference type="EMBL" id="KE504249">
    <property type="protein sequence ID" value="EPS93978.1"/>
    <property type="molecule type" value="Genomic_DNA"/>
</dbReference>
<evidence type="ECO:0000313" key="4">
    <source>
        <dbReference type="Proteomes" id="UP000015241"/>
    </source>
</evidence>
<evidence type="ECO:0000313" key="3">
    <source>
        <dbReference type="EMBL" id="EPS93978.1"/>
    </source>
</evidence>
<keyword evidence="1" id="KW-1133">Transmembrane helix</keyword>
<evidence type="ECO:0000259" key="2">
    <source>
        <dbReference type="Pfam" id="PF20152"/>
    </source>
</evidence>
<protein>
    <recommendedName>
        <fullName evidence="2">DUF6534 domain-containing protein</fullName>
    </recommendedName>
</protein>
<organism evidence="3 4">
    <name type="scientific">Fomitopsis schrenkii</name>
    <name type="common">Brown rot fungus</name>
    <dbReference type="NCBI Taxonomy" id="2126942"/>
    <lineage>
        <taxon>Eukaryota</taxon>
        <taxon>Fungi</taxon>
        <taxon>Dikarya</taxon>
        <taxon>Basidiomycota</taxon>
        <taxon>Agaricomycotina</taxon>
        <taxon>Agaricomycetes</taxon>
        <taxon>Polyporales</taxon>
        <taxon>Fomitopsis</taxon>
    </lineage>
</organism>
<keyword evidence="1" id="KW-0472">Membrane</keyword>
<gene>
    <name evidence="3" type="ORF">FOMPIDRAFT_86371</name>
</gene>
<dbReference type="PANTHER" id="PTHR40465:SF1">
    <property type="entry name" value="DUF6534 DOMAIN-CONTAINING PROTEIN"/>
    <property type="match status" value="1"/>
</dbReference>